<feature type="domain" description="Tape measure protein N-terminal" evidence="3">
    <location>
        <begin position="79"/>
        <end position="269"/>
    </location>
</feature>
<evidence type="ECO:0000256" key="1">
    <source>
        <dbReference type="SAM" id="Phobius"/>
    </source>
</evidence>
<feature type="domain" description="Bacteriophage tail tape measure C-terminal" evidence="2">
    <location>
        <begin position="692"/>
        <end position="767"/>
    </location>
</feature>
<feature type="transmembrane region" description="Helical" evidence="1">
    <location>
        <begin position="362"/>
        <end position="381"/>
    </location>
</feature>
<dbReference type="Pfam" id="PF20155">
    <property type="entry name" value="TMP_3"/>
    <property type="match status" value="1"/>
</dbReference>
<evidence type="ECO:0000313" key="5">
    <source>
        <dbReference type="Proteomes" id="UP000294692"/>
    </source>
</evidence>
<sequence length="928" mass="96634">MDIATLALAIDSRQTVSATSNLDKMTAAGEKAERQFGGVEKGAKRAASEINTVDRAALSVGKSLVGIGAAAAVAFGSSAVTRYADAWSDMQSRVGAAIKNMDAAPAMMRRIVDIANASYSPLAQTVEIYGRNVAVLRDLGRSSTEAADFTEALNHALVITATKGEQAASVQNALSKAMAVGKLSGDGLETVLANGGRVAEALAKSLGTNVNGLRGMAAQGKITADVIAKALIGSLDELRKEADEMPGTIGDAFARVQTNITEFVGRIDKASGVSSAMAKSIFSFADGIRVAGDYVIAFGQYAAPAFDLAGSAISAVGQYADIAAVALAGFYAPALIGGVALLTKSLAVGLVGAIKAVTVAMYANPVGALVAVLAGAAYAAYKFSEDFRKFVGEDPIETAKTAANYVIGSFVAAYEYIKFVWNNFGDMMGAAVIGGVNIAIRSINSMIQGALSGINSLADSLRSIGIDIGRIGESAGINEIANPYADRLAGAVEERNKAISAALAKDYIGAAFGGFSLPESAPYDGGGGGGGKPPSATGAGKSGSDYIKQILERTALLGKETEAEQLLARIRIGAISFGSKARQDEALAAAKQYDALSAQIEQEKMLKDLREQQSITQLQFMRDLESFGQGDRIRELNADLAKVEDRYRSLIEARRNSAQGLSDSELAQIRESLEKELSMVREYHDKKLLISQDWALGARDALINYADDAANVYQSMGNMVGNTIKGMEDSLTKFVRTGKLSFSDLTDSIISDMVRIAIQQSITGPLAGALFGAIGGAFSGAAAPAGVTPGVNWTFSSGGYTGDGGRFEPAGIVHRGEGVLNQDEIRSLGGESGFNALRRAIRGPGHAIGGMAGRPSLPSVAASSGQEPKVVIHIHNEGGGADTTEATPGLEAFGRMMQEIARTEYQKLQVRSQRQGGIAWQARQGAFS</sequence>
<dbReference type="Pfam" id="PF09718">
    <property type="entry name" value="Tape_meas_lam_C"/>
    <property type="match status" value="1"/>
</dbReference>
<keyword evidence="5" id="KW-1185">Reference proteome</keyword>
<proteinExistence type="predicted"/>
<accession>A0A4R3UN05</accession>
<dbReference type="EMBL" id="SMBX01000017">
    <property type="protein sequence ID" value="TCU91638.1"/>
    <property type="molecule type" value="Genomic_DNA"/>
</dbReference>
<comment type="caution">
    <text evidence="4">The sequence shown here is derived from an EMBL/GenBank/DDBJ whole genome shotgun (WGS) entry which is preliminary data.</text>
</comment>
<dbReference type="AlphaFoldDB" id="A0A4R3UN05"/>
<dbReference type="NCBIfam" id="TIGR01541">
    <property type="entry name" value="tape_meas_lam_C"/>
    <property type="match status" value="1"/>
</dbReference>
<name>A0A4R3UN05_9BURK</name>
<dbReference type="InterPro" id="IPR006431">
    <property type="entry name" value="Phage_tape_meas_C"/>
</dbReference>
<organism evidence="4 5">
    <name type="scientific">Paracandidimonas soli</name>
    <dbReference type="NCBI Taxonomy" id="1917182"/>
    <lineage>
        <taxon>Bacteria</taxon>
        <taxon>Pseudomonadati</taxon>
        <taxon>Pseudomonadota</taxon>
        <taxon>Betaproteobacteria</taxon>
        <taxon>Burkholderiales</taxon>
        <taxon>Alcaligenaceae</taxon>
        <taxon>Paracandidimonas</taxon>
    </lineage>
</organism>
<evidence type="ECO:0000259" key="2">
    <source>
        <dbReference type="Pfam" id="PF09718"/>
    </source>
</evidence>
<gene>
    <name evidence="4" type="ORF">EV686_11734</name>
</gene>
<feature type="transmembrane region" description="Helical" evidence="1">
    <location>
        <begin position="322"/>
        <end position="342"/>
    </location>
</feature>
<evidence type="ECO:0000259" key="3">
    <source>
        <dbReference type="Pfam" id="PF20155"/>
    </source>
</evidence>
<keyword evidence="1" id="KW-0812">Transmembrane</keyword>
<dbReference type="RefSeq" id="WP_377748063.1">
    <property type="nucleotide sequence ID" value="NZ_JBHRVM010000001.1"/>
</dbReference>
<keyword evidence="1" id="KW-0472">Membrane</keyword>
<dbReference type="Proteomes" id="UP000294692">
    <property type="component" value="Unassembled WGS sequence"/>
</dbReference>
<dbReference type="InterPro" id="IPR013491">
    <property type="entry name" value="Tape_meas_N"/>
</dbReference>
<keyword evidence="1" id="KW-1133">Transmembrane helix</keyword>
<dbReference type="NCBIfam" id="TIGR02675">
    <property type="entry name" value="tape_meas_nterm"/>
    <property type="match status" value="1"/>
</dbReference>
<protein>
    <submittedName>
        <fullName evidence="4">Lambda family phage tail tape measure protein</fullName>
    </submittedName>
</protein>
<reference evidence="4 5" key="1">
    <citation type="submission" date="2019-03" db="EMBL/GenBank/DDBJ databases">
        <title>Genomic Encyclopedia of Type Strains, Phase IV (KMG-IV): sequencing the most valuable type-strain genomes for metagenomic binning, comparative biology and taxonomic classification.</title>
        <authorList>
            <person name="Goeker M."/>
        </authorList>
    </citation>
    <scope>NUCLEOTIDE SEQUENCE [LARGE SCALE GENOMIC DNA]</scope>
    <source>
        <strain evidence="4 5">DSM 100048</strain>
    </source>
</reference>
<evidence type="ECO:0000313" key="4">
    <source>
        <dbReference type="EMBL" id="TCU91638.1"/>
    </source>
</evidence>